<proteinExistence type="predicted"/>
<protein>
    <recommendedName>
        <fullName evidence="3">SET domain-containing protein</fullName>
    </recommendedName>
</protein>
<sequence>MATVSERYDALLRWVESDGGHLNPAIEIYHDEVTKGSFRVKDSCSVGVDDAIVALPFTKSLSYLDAIRGHPAFTVSSKTSNPDDPNHESKDYFPEAFLKETPPHVVGRFFLIQQYLLGPESKWWPYIRTLPQPEHMSNVLPVMWPSDDVEFLKGTNAFTAIQDIKSNLKKEYKDASKLLPEKYHLEYTRPLYHWAYSIFTSRSFRPSLIFPAEASQGLPCELDDFSVLLPLYDIGNHSPLAKIAWTADEQTQICMLKSRQTYSAGEQVFNNYGMKTNAELLLGYGFILPENDELHNDYVHIKTRADPEAGDLAASHVVSLRPMAHRSSFVGRSKLLSAESLSCLPCFSHIQDTLIAALYESVTKGDDETNDTGLNKIMQGDIRKEVLRKIVDILGSKLSMDLEEIEATEPEYEASNSNQQLAMLYREQCMKVLENTLRSLLTADD</sequence>
<accession>A0AAX6MRS2</accession>
<dbReference type="AlphaFoldDB" id="A0AAX6MRS2"/>
<evidence type="ECO:0008006" key="3">
    <source>
        <dbReference type="Google" id="ProtNLM"/>
    </source>
</evidence>
<gene>
    <name evidence="1" type="ORF">Daesc_002847</name>
</gene>
<dbReference type="EMBL" id="JBANMG010000003">
    <property type="protein sequence ID" value="KAK6955216.1"/>
    <property type="molecule type" value="Genomic_DNA"/>
</dbReference>
<dbReference type="GO" id="GO:0016279">
    <property type="term" value="F:protein-lysine N-methyltransferase activity"/>
    <property type="evidence" value="ECO:0007669"/>
    <property type="project" value="TreeGrafter"/>
</dbReference>
<organism evidence="1 2">
    <name type="scientific">Daldinia eschscholtzii</name>
    <dbReference type="NCBI Taxonomy" id="292717"/>
    <lineage>
        <taxon>Eukaryota</taxon>
        <taxon>Fungi</taxon>
        <taxon>Dikarya</taxon>
        <taxon>Ascomycota</taxon>
        <taxon>Pezizomycotina</taxon>
        <taxon>Sordariomycetes</taxon>
        <taxon>Xylariomycetidae</taxon>
        <taxon>Xylariales</taxon>
        <taxon>Hypoxylaceae</taxon>
        <taxon>Daldinia</taxon>
    </lineage>
</organism>
<dbReference type="Gene3D" id="3.90.1410.10">
    <property type="entry name" value="set domain protein methyltransferase, domain 1"/>
    <property type="match status" value="1"/>
</dbReference>
<dbReference type="GO" id="GO:0005634">
    <property type="term" value="C:nucleus"/>
    <property type="evidence" value="ECO:0007669"/>
    <property type="project" value="TreeGrafter"/>
</dbReference>
<dbReference type="Proteomes" id="UP001369815">
    <property type="component" value="Unassembled WGS sequence"/>
</dbReference>
<dbReference type="PANTHER" id="PTHR13271:SF146">
    <property type="entry name" value="SET DOMAIN-CONTAINING PROTEIN"/>
    <property type="match status" value="1"/>
</dbReference>
<dbReference type="SUPFAM" id="SSF82199">
    <property type="entry name" value="SET domain"/>
    <property type="match status" value="1"/>
</dbReference>
<dbReference type="PANTHER" id="PTHR13271">
    <property type="entry name" value="UNCHARACTERIZED PUTATIVE METHYLTRANSFERASE"/>
    <property type="match status" value="1"/>
</dbReference>
<name>A0AAX6MRS2_9PEZI</name>
<keyword evidence="2" id="KW-1185">Reference proteome</keyword>
<dbReference type="InterPro" id="IPR050600">
    <property type="entry name" value="SETD3_SETD6_MTase"/>
</dbReference>
<evidence type="ECO:0000313" key="1">
    <source>
        <dbReference type="EMBL" id="KAK6955216.1"/>
    </source>
</evidence>
<evidence type="ECO:0000313" key="2">
    <source>
        <dbReference type="Proteomes" id="UP001369815"/>
    </source>
</evidence>
<dbReference type="InterPro" id="IPR046341">
    <property type="entry name" value="SET_dom_sf"/>
</dbReference>
<reference evidence="1 2" key="1">
    <citation type="journal article" date="2024" name="Front Chem Biol">
        <title>Unveiling the potential of Daldinia eschscholtzii MFLUCC 19-0629 through bioactivity and bioinformatics studies for enhanced sustainable agriculture production.</title>
        <authorList>
            <person name="Brooks S."/>
            <person name="Weaver J.A."/>
            <person name="Klomchit A."/>
            <person name="Alharthi S.A."/>
            <person name="Onlamun T."/>
            <person name="Nurani R."/>
            <person name="Vong T.K."/>
            <person name="Alberti F."/>
            <person name="Greco C."/>
        </authorList>
    </citation>
    <scope>NUCLEOTIDE SEQUENCE [LARGE SCALE GENOMIC DNA]</scope>
    <source>
        <strain evidence="1">MFLUCC 19-0629</strain>
    </source>
</reference>
<comment type="caution">
    <text evidence="1">The sequence shown here is derived from an EMBL/GenBank/DDBJ whole genome shotgun (WGS) entry which is preliminary data.</text>
</comment>